<dbReference type="EMBL" id="MVBK01000003">
    <property type="protein sequence ID" value="OOG28735.1"/>
    <property type="molecule type" value="Genomic_DNA"/>
</dbReference>
<evidence type="ECO:0000313" key="2">
    <source>
        <dbReference type="Proteomes" id="UP000189462"/>
    </source>
</evidence>
<organism evidence="1 2">
    <name type="scientific">Thioalkalivibrio denitrificans</name>
    <dbReference type="NCBI Taxonomy" id="108003"/>
    <lineage>
        <taxon>Bacteria</taxon>
        <taxon>Pseudomonadati</taxon>
        <taxon>Pseudomonadota</taxon>
        <taxon>Gammaproteobacteria</taxon>
        <taxon>Chromatiales</taxon>
        <taxon>Ectothiorhodospiraceae</taxon>
        <taxon>Thioalkalivibrio</taxon>
    </lineage>
</organism>
<proteinExistence type="predicted"/>
<keyword evidence="2" id="KW-1185">Reference proteome</keyword>
<comment type="caution">
    <text evidence="1">The sequence shown here is derived from an EMBL/GenBank/DDBJ whole genome shotgun (WGS) entry which is preliminary data.</text>
</comment>
<dbReference type="AlphaFoldDB" id="A0A1V3NUD8"/>
<protein>
    <submittedName>
        <fullName evidence="1">Uncharacterized protein</fullName>
    </submittedName>
</protein>
<accession>A0A1V3NUD8</accession>
<sequence>MILKPQDVFICLKLITMGRRPWTYQQLSAALFMSASEINAGVRRAMRARLAGPGPEGGSPQPNLMALAEFLVHGLKYAFPPDRGAMTQGVPTAHGTAPLADAPGIPGDEPIPVWPHPSGPAKGYAYSPLYRSVPEAALADPELHALLALVDAIRDERSRVGNMAIRELQARLSQKHSH</sequence>
<dbReference type="Proteomes" id="UP000189462">
    <property type="component" value="Unassembled WGS sequence"/>
</dbReference>
<evidence type="ECO:0000313" key="1">
    <source>
        <dbReference type="EMBL" id="OOG28735.1"/>
    </source>
</evidence>
<dbReference type="STRING" id="108003.B1C78_00885"/>
<gene>
    <name evidence="1" type="ORF">B1C78_00885</name>
</gene>
<name>A0A1V3NUD8_9GAMM</name>
<reference evidence="1 2" key="1">
    <citation type="submission" date="2017-02" db="EMBL/GenBank/DDBJ databases">
        <title>Genomic diversity within the haloalkaliphilic genus Thioalkalivibrio.</title>
        <authorList>
            <person name="Ahn A.-C."/>
            <person name="Meier-Kolthoff J."/>
            <person name="Overmars L."/>
            <person name="Richter M."/>
            <person name="Woyke T."/>
            <person name="Sorokin D.Y."/>
            <person name="Muyzer G."/>
        </authorList>
    </citation>
    <scope>NUCLEOTIDE SEQUENCE [LARGE SCALE GENOMIC DNA]</scope>
    <source>
        <strain evidence="1 2">ALJD</strain>
    </source>
</reference>
<dbReference type="RefSeq" id="WP_077277262.1">
    <property type="nucleotide sequence ID" value="NZ_MVBK01000003.1"/>
</dbReference>
<dbReference type="OrthoDB" id="194359at2"/>